<dbReference type="Proteomes" id="UP001501470">
    <property type="component" value="Unassembled WGS sequence"/>
</dbReference>
<name>A0ABP4NPA3_9ACTN</name>
<keyword evidence="1" id="KW-0560">Oxidoreductase</keyword>
<dbReference type="PANTHER" id="PTHR13789">
    <property type="entry name" value="MONOOXYGENASE"/>
    <property type="match status" value="1"/>
</dbReference>
<dbReference type="InterPro" id="IPR050493">
    <property type="entry name" value="FAD-dep_Monooxygenase_BioMet"/>
</dbReference>
<dbReference type="SUPFAM" id="SSF51905">
    <property type="entry name" value="FAD/NAD(P)-binding domain"/>
    <property type="match status" value="1"/>
</dbReference>
<organism evidence="4 5">
    <name type="scientific">Dactylosporangium maewongense</name>
    <dbReference type="NCBI Taxonomy" id="634393"/>
    <lineage>
        <taxon>Bacteria</taxon>
        <taxon>Bacillati</taxon>
        <taxon>Actinomycetota</taxon>
        <taxon>Actinomycetes</taxon>
        <taxon>Micromonosporales</taxon>
        <taxon>Micromonosporaceae</taxon>
        <taxon>Dactylosporangium</taxon>
    </lineage>
</organism>
<dbReference type="Pfam" id="PF01494">
    <property type="entry name" value="FAD_binding_3"/>
    <property type="match status" value="1"/>
</dbReference>
<evidence type="ECO:0000256" key="2">
    <source>
        <dbReference type="ARBA" id="ARBA00023033"/>
    </source>
</evidence>
<evidence type="ECO:0000313" key="5">
    <source>
        <dbReference type="Proteomes" id="UP001501470"/>
    </source>
</evidence>
<dbReference type="EMBL" id="BAAAQD010000035">
    <property type="protein sequence ID" value="GAA1565236.1"/>
    <property type="molecule type" value="Genomic_DNA"/>
</dbReference>
<keyword evidence="2 4" id="KW-0503">Monooxygenase</keyword>
<keyword evidence="5" id="KW-1185">Reference proteome</keyword>
<dbReference type="InterPro" id="IPR002938">
    <property type="entry name" value="FAD-bd"/>
</dbReference>
<dbReference type="Gene3D" id="3.50.50.60">
    <property type="entry name" value="FAD/NAD(P)-binding domain"/>
    <property type="match status" value="1"/>
</dbReference>
<proteinExistence type="predicted"/>
<dbReference type="InterPro" id="IPR036188">
    <property type="entry name" value="FAD/NAD-bd_sf"/>
</dbReference>
<dbReference type="GO" id="GO:0004497">
    <property type="term" value="F:monooxygenase activity"/>
    <property type="evidence" value="ECO:0007669"/>
    <property type="project" value="UniProtKB-KW"/>
</dbReference>
<sequence length="373" mass="39092">MRAIVVGGGIGGLATARGLGRQGWDVTVLERRPDLSQVGAGISLWPNAMRALHHLGVGDAVERAGGRIHGGGLRAWDGRPLSRVRLPEPPVVLHRADLHEILLDRLPATVHTGHHVTGVAGVEALDADLIVGADGIGSAVRAAYAPQVRIRDSGQVSWRAVVRGDVDGGGETIGPKGWRFGYAPTGPGTVYWYAAAPGPPRAGAPAEQLAELTGALAGWHDPIPRLLAATAPGQLSHHPLLDLHPVAPMRFGTRVALVGDAAHAMTPNLGQGACQALEDAVTLALLLPKGAPVSVALEVYDQQRRPRVAAVARRSWQVGRLAGARGRLTGAMVRTLFRLTPDRVTVAAAERVAAWTPDDVRIPAAVRPAAARR</sequence>
<dbReference type="PRINTS" id="PR00420">
    <property type="entry name" value="RNGMNOXGNASE"/>
</dbReference>
<evidence type="ECO:0000259" key="3">
    <source>
        <dbReference type="Pfam" id="PF01494"/>
    </source>
</evidence>
<gene>
    <name evidence="4" type="ORF">GCM10009827_103510</name>
</gene>
<comment type="caution">
    <text evidence="4">The sequence shown here is derived from an EMBL/GenBank/DDBJ whole genome shotgun (WGS) entry which is preliminary data.</text>
</comment>
<reference evidence="5" key="1">
    <citation type="journal article" date="2019" name="Int. J. Syst. Evol. Microbiol.">
        <title>The Global Catalogue of Microorganisms (GCM) 10K type strain sequencing project: providing services to taxonomists for standard genome sequencing and annotation.</title>
        <authorList>
            <consortium name="The Broad Institute Genomics Platform"/>
            <consortium name="The Broad Institute Genome Sequencing Center for Infectious Disease"/>
            <person name="Wu L."/>
            <person name="Ma J."/>
        </authorList>
    </citation>
    <scope>NUCLEOTIDE SEQUENCE [LARGE SCALE GENOMIC DNA]</scope>
    <source>
        <strain evidence="5">JCM 15933</strain>
    </source>
</reference>
<evidence type="ECO:0000256" key="1">
    <source>
        <dbReference type="ARBA" id="ARBA00023002"/>
    </source>
</evidence>
<evidence type="ECO:0000313" key="4">
    <source>
        <dbReference type="EMBL" id="GAA1565236.1"/>
    </source>
</evidence>
<dbReference type="RefSeq" id="WP_344512917.1">
    <property type="nucleotide sequence ID" value="NZ_BAAAQD010000035.1"/>
</dbReference>
<feature type="domain" description="FAD-binding" evidence="3">
    <location>
        <begin position="3"/>
        <end position="315"/>
    </location>
</feature>
<dbReference type="PANTHER" id="PTHR13789:SF309">
    <property type="entry name" value="PUTATIVE (AFU_ORTHOLOGUE AFUA_6G14510)-RELATED"/>
    <property type="match status" value="1"/>
</dbReference>
<accession>A0ABP4NPA3</accession>
<protein>
    <submittedName>
        <fullName evidence="4">FAD-dependent monooxygenase</fullName>
    </submittedName>
</protein>